<dbReference type="Proteomes" id="UP000808337">
    <property type="component" value="Unassembled WGS sequence"/>
</dbReference>
<dbReference type="Pfam" id="PF03938">
    <property type="entry name" value="OmpH"/>
    <property type="match status" value="1"/>
</dbReference>
<comment type="similarity">
    <text evidence="1">Belongs to the Skp family.</text>
</comment>
<evidence type="ECO:0000313" key="4">
    <source>
        <dbReference type="Proteomes" id="UP000808337"/>
    </source>
</evidence>
<dbReference type="InterPro" id="IPR005632">
    <property type="entry name" value="Chaperone_Skp"/>
</dbReference>
<dbReference type="GO" id="GO:0005829">
    <property type="term" value="C:cytosol"/>
    <property type="evidence" value="ECO:0007669"/>
    <property type="project" value="TreeGrafter"/>
</dbReference>
<accession>A0A9D7XRN9</accession>
<dbReference type="PROSITE" id="PS51257">
    <property type="entry name" value="PROKAR_LIPOPROTEIN"/>
    <property type="match status" value="1"/>
</dbReference>
<gene>
    <name evidence="3" type="ORF">IPP15_18005</name>
</gene>
<proteinExistence type="inferred from homology"/>
<name>A0A9D7XRN9_9BACT</name>
<dbReference type="EMBL" id="JADKGY010000029">
    <property type="protein sequence ID" value="MBK9984236.1"/>
    <property type="molecule type" value="Genomic_DNA"/>
</dbReference>
<dbReference type="Gene3D" id="3.30.910.20">
    <property type="entry name" value="Skp domain"/>
    <property type="match status" value="1"/>
</dbReference>
<dbReference type="SMART" id="SM00935">
    <property type="entry name" value="OmpH"/>
    <property type="match status" value="1"/>
</dbReference>
<dbReference type="GO" id="GO:0051082">
    <property type="term" value="F:unfolded protein binding"/>
    <property type="evidence" value="ECO:0007669"/>
    <property type="project" value="InterPro"/>
</dbReference>
<dbReference type="GO" id="GO:0050821">
    <property type="term" value="P:protein stabilization"/>
    <property type="evidence" value="ECO:0007669"/>
    <property type="project" value="TreeGrafter"/>
</dbReference>
<dbReference type="SUPFAM" id="SSF111384">
    <property type="entry name" value="OmpH-like"/>
    <property type="match status" value="1"/>
</dbReference>
<evidence type="ECO:0000256" key="1">
    <source>
        <dbReference type="ARBA" id="ARBA00009091"/>
    </source>
</evidence>
<dbReference type="PANTHER" id="PTHR35089">
    <property type="entry name" value="CHAPERONE PROTEIN SKP"/>
    <property type="match status" value="1"/>
</dbReference>
<keyword evidence="2" id="KW-0732">Signal</keyword>
<evidence type="ECO:0000313" key="3">
    <source>
        <dbReference type="EMBL" id="MBK9984236.1"/>
    </source>
</evidence>
<dbReference type="InterPro" id="IPR024930">
    <property type="entry name" value="Skp_dom_sf"/>
</dbReference>
<organism evidence="3 4">
    <name type="scientific">Candidatus Opimibacter skivensis</name>
    <dbReference type="NCBI Taxonomy" id="2982028"/>
    <lineage>
        <taxon>Bacteria</taxon>
        <taxon>Pseudomonadati</taxon>
        <taxon>Bacteroidota</taxon>
        <taxon>Saprospiria</taxon>
        <taxon>Saprospirales</taxon>
        <taxon>Saprospiraceae</taxon>
        <taxon>Candidatus Opimibacter</taxon>
    </lineage>
</organism>
<comment type="caution">
    <text evidence="3">The sequence shown here is derived from an EMBL/GenBank/DDBJ whole genome shotgun (WGS) entry which is preliminary data.</text>
</comment>
<protein>
    <submittedName>
        <fullName evidence="3">OmpH family outer membrane protein</fullName>
    </submittedName>
</protein>
<evidence type="ECO:0000256" key="2">
    <source>
        <dbReference type="ARBA" id="ARBA00022729"/>
    </source>
</evidence>
<dbReference type="AlphaFoldDB" id="A0A9D7XRN9"/>
<sequence>MKNLIPIAVLCCGLFLISCDKGGSSTTSSSASPGLKIAYVNGDTILMNYKEFRAQSQTMDAKQKDAEDMLQQKGAALEREYNEYQRNAQKGTMTGKEMQAQEKYLSSKQEALLAERDKLAKEIMDETTSINDRLQKVMQDKLAAIKKREGYDFIFSYIHGGAILLADEKYDITAEVLKELNSEAGDHPMEKDSAK</sequence>
<reference evidence="3 4" key="1">
    <citation type="submission" date="2020-10" db="EMBL/GenBank/DDBJ databases">
        <title>Connecting structure to function with the recovery of over 1000 high-quality activated sludge metagenome-assembled genomes encoding full-length rRNA genes using long-read sequencing.</title>
        <authorList>
            <person name="Singleton C.M."/>
            <person name="Petriglieri F."/>
            <person name="Kristensen J.M."/>
            <person name="Kirkegaard R.H."/>
            <person name="Michaelsen T.Y."/>
            <person name="Andersen M.H."/>
            <person name="Karst S.M."/>
            <person name="Dueholm M.S."/>
            <person name="Nielsen P.H."/>
            <person name="Albertsen M."/>
        </authorList>
    </citation>
    <scope>NUCLEOTIDE SEQUENCE [LARGE SCALE GENOMIC DNA]</scope>
    <source>
        <strain evidence="3">Ribe_18-Q3-R11-54_MAXAC.273</strain>
    </source>
</reference>
<dbReference type="PANTHER" id="PTHR35089:SF1">
    <property type="entry name" value="CHAPERONE PROTEIN SKP"/>
    <property type="match status" value="1"/>
</dbReference>